<keyword evidence="1" id="KW-0732">Signal</keyword>
<dbReference type="Pfam" id="PF03024">
    <property type="entry name" value="Folate_rec"/>
    <property type="match status" value="1"/>
</dbReference>
<dbReference type="InterPro" id="IPR018143">
    <property type="entry name" value="Folate_rcpt-like"/>
</dbReference>
<gene>
    <name evidence="4" type="primary">RvY_00912-1</name>
    <name evidence="4" type="synonym">RvY_00912.1</name>
    <name evidence="4" type="ORF">RvY_00912</name>
</gene>
<evidence type="ECO:0000259" key="3">
    <source>
        <dbReference type="Pfam" id="PF03024"/>
    </source>
</evidence>
<evidence type="ECO:0000256" key="1">
    <source>
        <dbReference type="ARBA" id="ARBA00022729"/>
    </source>
</evidence>
<comment type="caution">
    <text evidence="4">The sequence shown here is derived from an EMBL/GenBank/DDBJ whole genome shotgun (WGS) entry which is preliminary data.</text>
</comment>
<organism evidence="4 5">
    <name type="scientific">Ramazzottius varieornatus</name>
    <name type="common">Water bear</name>
    <name type="synonym">Tardigrade</name>
    <dbReference type="NCBI Taxonomy" id="947166"/>
    <lineage>
        <taxon>Eukaryota</taxon>
        <taxon>Metazoa</taxon>
        <taxon>Ecdysozoa</taxon>
        <taxon>Tardigrada</taxon>
        <taxon>Eutardigrada</taxon>
        <taxon>Parachela</taxon>
        <taxon>Hypsibioidea</taxon>
        <taxon>Ramazzottiidae</taxon>
        <taxon>Ramazzottius</taxon>
    </lineage>
</organism>
<dbReference type="AlphaFoldDB" id="A0A1D1UEU9"/>
<evidence type="ECO:0000313" key="4">
    <source>
        <dbReference type="EMBL" id="GAU88166.1"/>
    </source>
</evidence>
<accession>A0A1D1UEU9</accession>
<dbReference type="OrthoDB" id="5982417at2759"/>
<keyword evidence="2" id="KW-1015">Disulfide bond</keyword>
<reference evidence="4 5" key="1">
    <citation type="journal article" date="2016" name="Nat. Commun.">
        <title>Extremotolerant tardigrade genome and improved radiotolerance of human cultured cells by tardigrade-unique protein.</title>
        <authorList>
            <person name="Hashimoto T."/>
            <person name="Horikawa D.D."/>
            <person name="Saito Y."/>
            <person name="Kuwahara H."/>
            <person name="Kozuka-Hata H."/>
            <person name="Shin-I T."/>
            <person name="Minakuchi Y."/>
            <person name="Ohishi K."/>
            <person name="Motoyama A."/>
            <person name="Aizu T."/>
            <person name="Enomoto A."/>
            <person name="Kondo K."/>
            <person name="Tanaka S."/>
            <person name="Hara Y."/>
            <person name="Koshikawa S."/>
            <person name="Sagara H."/>
            <person name="Miura T."/>
            <person name="Yokobori S."/>
            <person name="Miyagawa K."/>
            <person name="Suzuki Y."/>
            <person name="Kubo T."/>
            <person name="Oyama M."/>
            <person name="Kohara Y."/>
            <person name="Fujiyama A."/>
            <person name="Arakawa K."/>
            <person name="Katayama T."/>
            <person name="Toyoda A."/>
            <person name="Kunieda T."/>
        </authorList>
    </citation>
    <scope>NUCLEOTIDE SEQUENCE [LARGE SCALE GENOMIC DNA]</scope>
    <source>
        <strain evidence="4 5">YOKOZUNA-1</strain>
    </source>
</reference>
<evidence type="ECO:0000256" key="2">
    <source>
        <dbReference type="ARBA" id="ARBA00023157"/>
    </source>
</evidence>
<feature type="domain" description="Folate receptor-like" evidence="3">
    <location>
        <begin position="51"/>
        <end position="144"/>
    </location>
</feature>
<dbReference type="EMBL" id="BDGG01000001">
    <property type="protein sequence ID" value="GAU88166.1"/>
    <property type="molecule type" value="Genomic_DNA"/>
</dbReference>
<sequence length="197" mass="22846">MHMTSKVIIHLPAFPFRNFCFGSVFPEDQIIEHFHLRYYILLILVFFSIFQNSCCRQVELDAIFKDIKPILGADEKCTKMLNYMICWVCDPNQHLFYSSQRQELTFCESFCDAILSACQTAIQKGELMAHFYQDGRQFCKNHNFHVPESSSNETCFPSRTLWQQVGGWRSGAISLQAPVSLYTGLSFLVNSLLLRFL</sequence>
<name>A0A1D1UEU9_RAMVA</name>
<keyword evidence="5" id="KW-1185">Reference proteome</keyword>
<dbReference type="Proteomes" id="UP000186922">
    <property type="component" value="Unassembled WGS sequence"/>
</dbReference>
<protein>
    <recommendedName>
        <fullName evidence="3">Folate receptor-like domain-containing protein</fullName>
    </recommendedName>
</protein>
<proteinExistence type="predicted"/>
<evidence type="ECO:0000313" key="5">
    <source>
        <dbReference type="Proteomes" id="UP000186922"/>
    </source>
</evidence>